<dbReference type="Proteomes" id="UP000007969">
    <property type="component" value="Chromosome"/>
</dbReference>
<dbReference type="AlphaFoldDB" id="B9E307"/>
<sequence>MLNLDIPYNRIFYNTSTTDFYFDGTSFSKLDLTLSASNINFLHDISEIFDEVHIQYGYIKELLNSANPDDPEFIENYALRYVKIRSKISKE</sequence>
<dbReference type="EMBL" id="AP009049">
    <property type="protein sequence ID" value="BAH06882.1"/>
    <property type="molecule type" value="Genomic_DNA"/>
</dbReference>
<evidence type="ECO:0000313" key="2">
    <source>
        <dbReference type="Proteomes" id="UP000007969"/>
    </source>
</evidence>
<protein>
    <submittedName>
        <fullName evidence="1">Uncharacterized protein</fullName>
    </submittedName>
</protein>
<reference evidence="2" key="1">
    <citation type="submission" date="2005-09" db="EMBL/GenBank/DDBJ databases">
        <title>Complete genome sequence of Clostridium kluyveri and comparative genomics of Clostridia species.</title>
        <authorList>
            <person name="Inui M."/>
            <person name="Nonaka H."/>
            <person name="Shinoda Y."/>
            <person name="Ikenaga Y."/>
            <person name="Abe M."/>
            <person name="Naito K."/>
            <person name="Vertes A.A."/>
            <person name="Yukawa H."/>
        </authorList>
    </citation>
    <scope>NUCLEOTIDE SEQUENCE [LARGE SCALE GENOMIC DNA]</scope>
    <source>
        <strain evidence="2">NBRC 12016</strain>
    </source>
</reference>
<name>B9E307_CLOK1</name>
<dbReference type="HOGENOM" id="CLU_2435646_0_0_9"/>
<gene>
    <name evidence="1" type="ordered locus">CKR_1831</name>
</gene>
<accession>B9E307</accession>
<dbReference type="RefSeq" id="WP_012620564.1">
    <property type="nucleotide sequence ID" value="NC_011837.1"/>
</dbReference>
<evidence type="ECO:0000313" key="1">
    <source>
        <dbReference type="EMBL" id="BAH06882.1"/>
    </source>
</evidence>
<organism evidence="1 2">
    <name type="scientific">Clostridium kluyveri (strain NBRC 12016)</name>
    <dbReference type="NCBI Taxonomy" id="583346"/>
    <lineage>
        <taxon>Bacteria</taxon>
        <taxon>Bacillati</taxon>
        <taxon>Bacillota</taxon>
        <taxon>Clostridia</taxon>
        <taxon>Eubacteriales</taxon>
        <taxon>Clostridiaceae</taxon>
        <taxon>Clostridium</taxon>
    </lineage>
</organism>
<dbReference type="KEGG" id="ckr:CKR_1831"/>
<proteinExistence type="predicted"/>